<evidence type="ECO:0000256" key="4">
    <source>
        <dbReference type="ARBA" id="ARBA00023065"/>
    </source>
</evidence>
<accession>A0A820JF30</accession>
<evidence type="ECO:0000256" key="5">
    <source>
        <dbReference type="ARBA" id="ARBA00023201"/>
    </source>
</evidence>
<proteinExistence type="predicted"/>
<evidence type="ECO:0000256" key="1">
    <source>
        <dbReference type="ARBA" id="ARBA00022448"/>
    </source>
</evidence>
<keyword evidence="1" id="KW-0813">Transport</keyword>
<keyword evidence="7" id="KW-0472">Membrane</keyword>
<comment type="caution">
    <text evidence="8">The sequence shown here is derived from an EMBL/GenBank/DDBJ whole genome shotgun (WGS) entry which is preliminary data.</text>
</comment>
<evidence type="ECO:0000313" key="8">
    <source>
        <dbReference type="EMBL" id="CAF4320906.1"/>
    </source>
</evidence>
<dbReference type="InterPro" id="IPR038770">
    <property type="entry name" value="Na+/solute_symporter_sf"/>
</dbReference>
<keyword evidence="7" id="KW-0812">Transmembrane</keyword>
<feature type="transmembrane region" description="Helical" evidence="7">
    <location>
        <begin position="55"/>
        <end position="78"/>
    </location>
</feature>
<dbReference type="PANTHER" id="PTHR43562:SF3">
    <property type="entry name" value="SODIUM ION_PROTON EXCHANGER (EUROFUNG)"/>
    <property type="match status" value="1"/>
</dbReference>
<reference evidence="8" key="1">
    <citation type="submission" date="2021-02" db="EMBL/GenBank/DDBJ databases">
        <authorList>
            <person name="Nowell W R."/>
        </authorList>
    </citation>
    <scope>NUCLEOTIDE SEQUENCE</scope>
</reference>
<dbReference type="GO" id="GO:0006814">
    <property type="term" value="P:sodium ion transport"/>
    <property type="evidence" value="ECO:0007669"/>
    <property type="project" value="UniProtKB-KW"/>
</dbReference>
<keyword evidence="5" id="KW-0739">Sodium transport</keyword>
<name>A0A820JF30_9BILA</name>
<evidence type="ECO:0000313" key="9">
    <source>
        <dbReference type="Proteomes" id="UP000663874"/>
    </source>
</evidence>
<keyword evidence="7" id="KW-1133">Transmembrane helix</keyword>
<organism evidence="8 9">
    <name type="scientific">Rotaria sordida</name>
    <dbReference type="NCBI Taxonomy" id="392033"/>
    <lineage>
        <taxon>Eukaryota</taxon>
        <taxon>Metazoa</taxon>
        <taxon>Spiralia</taxon>
        <taxon>Gnathifera</taxon>
        <taxon>Rotifera</taxon>
        <taxon>Eurotatoria</taxon>
        <taxon>Bdelloidea</taxon>
        <taxon>Philodinida</taxon>
        <taxon>Philodinidae</taxon>
        <taxon>Rotaria</taxon>
    </lineage>
</organism>
<keyword evidence="2" id="KW-0050">Antiport</keyword>
<dbReference type="EMBL" id="CAJOBE010039332">
    <property type="protein sequence ID" value="CAF4320906.1"/>
    <property type="molecule type" value="Genomic_DNA"/>
</dbReference>
<evidence type="ECO:0000256" key="7">
    <source>
        <dbReference type="SAM" id="Phobius"/>
    </source>
</evidence>
<evidence type="ECO:0000256" key="6">
    <source>
        <dbReference type="SAM" id="MobiDB-lite"/>
    </source>
</evidence>
<dbReference type="PANTHER" id="PTHR43562">
    <property type="entry name" value="NAPA-TYPE SODIUM/HYDROGEN ANTIPORTER"/>
    <property type="match status" value="1"/>
</dbReference>
<feature type="region of interest" description="Disordered" evidence="6">
    <location>
        <begin position="32"/>
        <end position="52"/>
    </location>
</feature>
<dbReference type="Proteomes" id="UP000663874">
    <property type="component" value="Unassembled WGS sequence"/>
</dbReference>
<dbReference type="Gene3D" id="1.20.1530.20">
    <property type="match status" value="1"/>
</dbReference>
<dbReference type="AlphaFoldDB" id="A0A820JF30"/>
<evidence type="ECO:0000256" key="2">
    <source>
        <dbReference type="ARBA" id="ARBA00022449"/>
    </source>
</evidence>
<keyword evidence="4" id="KW-0406">Ion transport</keyword>
<keyword evidence="3" id="KW-0915">Sodium</keyword>
<protein>
    <submittedName>
        <fullName evidence="8">Uncharacterized protein</fullName>
    </submittedName>
</protein>
<feature type="transmembrane region" description="Helical" evidence="7">
    <location>
        <begin position="90"/>
        <end position="112"/>
    </location>
</feature>
<sequence length="131" mass="14026">MIERVSPLPSSSTPTLITHRNFSLSADAVQDEPIETTTSLSSSPPPQPLKKSRSVYPALIVGLSMVSRGEIGFLIANIAVSTSILSTEAFIVTIWAILLNTILGPIAVGFMVKLLGSNLTDGLWVYLSTRK</sequence>
<gene>
    <name evidence="8" type="ORF">FNK824_LOCUS41338</name>
</gene>
<dbReference type="GO" id="GO:0015297">
    <property type="term" value="F:antiporter activity"/>
    <property type="evidence" value="ECO:0007669"/>
    <property type="project" value="UniProtKB-KW"/>
</dbReference>
<evidence type="ECO:0000256" key="3">
    <source>
        <dbReference type="ARBA" id="ARBA00023053"/>
    </source>
</evidence>